<evidence type="ECO:0000313" key="10">
    <source>
        <dbReference type="WBParaSite" id="ECPE_0001598801-mRNA-1"/>
    </source>
</evidence>
<keyword evidence="4" id="KW-0863">Zinc-finger</keyword>
<evidence type="ECO:0000256" key="4">
    <source>
        <dbReference type="ARBA" id="ARBA00022771"/>
    </source>
</evidence>
<dbReference type="GO" id="GO:0006364">
    <property type="term" value="P:rRNA processing"/>
    <property type="evidence" value="ECO:0007669"/>
    <property type="project" value="TreeGrafter"/>
</dbReference>
<evidence type="ECO:0000256" key="5">
    <source>
        <dbReference type="ARBA" id="ARBA00022833"/>
    </source>
</evidence>
<evidence type="ECO:0000313" key="9">
    <source>
        <dbReference type="Proteomes" id="UP000272942"/>
    </source>
</evidence>
<dbReference type="EMBL" id="UZAN01062402">
    <property type="protein sequence ID" value="VDP93220.1"/>
    <property type="molecule type" value="Genomic_DNA"/>
</dbReference>
<sequence>TRAISCSSFGQRCTSRYLCSLCYLSFARESYKTHSACLTEAQKYGKSHNGMKRPGPSKQEQWTQTVREVINNCDVKDPQIHSLLRELESCPNLPRKKPKFEVGRCL</sequence>
<dbReference type="GO" id="GO:0003677">
    <property type="term" value="F:DNA binding"/>
    <property type="evidence" value="ECO:0007669"/>
    <property type="project" value="InterPro"/>
</dbReference>
<accession>A0A183B9R3</accession>
<reference evidence="8 9" key="2">
    <citation type="submission" date="2018-11" db="EMBL/GenBank/DDBJ databases">
        <authorList>
            <consortium name="Pathogen Informatics"/>
        </authorList>
    </citation>
    <scope>NUCLEOTIDE SEQUENCE [LARGE SCALE GENOMIC DNA]</scope>
    <source>
        <strain evidence="8 9">Egypt</strain>
    </source>
</reference>
<keyword evidence="2" id="KW-0479">Metal-binding</keyword>
<keyword evidence="5" id="KW-0862">Zinc</keyword>
<evidence type="ECO:0000256" key="3">
    <source>
        <dbReference type="ARBA" id="ARBA00022737"/>
    </source>
</evidence>
<dbReference type="OrthoDB" id="21474at2759"/>
<dbReference type="Pfam" id="PF08790">
    <property type="entry name" value="zf-LYAR"/>
    <property type="match status" value="1"/>
</dbReference>
<dbReference type="GO" id="GO:0000122">
    <property type="term" value="P:negative regulation of transcription by RNA polymerase II"/>
    <property type="evidence" value="ECO:0007669"/>
    <property type="project" value="TreeGrafter"/>
</dbReference>
<dbReference type="GO" id="GO:0008270">
    <property type="term" value="F:zinc ion binding"/>
    <property type="evidence" value="ECO:0007669"/>
    <property type="project" value="UniProtKB-KW"/>
</dbReference>
<organism evidence="10">
    <name type="scientific">Echinostoma caproni</name>
    <dbReference type="NCBI Taxonomy" id="27848"/>
    <lineage>
        <taxon>Eukaryota</taxon>
        <taxon>Metazoa</taxon>
        <taxon>Spiralia</taxon>
        <taxon>Lophotrochozoa</taxon>
        <taxon>Platyhelminthes</taxon>
        <taxon>Trematoda</taxon>
        <taxon>Digenea</taxon>
        <taxon>Plagiorchiida</taxon>
        <taxon>Echinostomata</taxon>
        <taxon>Echinostomatoidea</taxon>
        <taxon>Echinostomatidae</taxon>
        <taxon>Echinostoma</taxon>
    </lineage>
</organism>
<comment type="subcellular location">
    <subcellularLocation>
        <location evidence="1">Nucleus</location>
    </subcellularLocation>
</comment>
<evidence type="ECO:0000256" key="1">
    <source>
        <dbReference type="ARBA" id="ARBA00004123"/>
    </source>
</evidence>
<keyword evidence="6" id="KW-0539">Nucleus</keyword>
<name>A0A183B9R3_9TREM</name>
<gene>
    <name evidence="8" type="ORF">ECPE_LOCUS15948</name>
</gene>
<dbReference type="InterPro" id="IPR039999">
    <property type="entry name" value="LYAR"/>
</dbReference>
<feature type="domain" description="Zinc finger C2H2 LYAR-type" evidence="7">
    <location>
        <begin position="18"/>
        <end position="44"/>
    </location>
</feature>
<reference evidence="10" key="1">
    <citation type="submission" date="2016-06" db="UniProtKB">
        <authorList>
            <consortium name="WormBaseParasite"/>
        </authorList>
    </citation>
    <scope>IDENTIFICATION</scope>
</reference>
<evidence type="ECO:0000259" key="7">
    <source>
        <dbReference type="Pfam" id="PF08790"/>
    </source>
</evidence>
<protein>
    <submittedName>
        <fullName evidence="10">Zf-LYAR domain-containing protein</fullName>
    </submittedName>
</protein>
<dbReference type="GO" id="GO:0005730">
    <property type="term" value="C:nucleolus"/>
    <property type="evidence" value="ECO:0007669"/>
    <property type="project" value="TreeGrafter"/>
</dbReference>
<keyword evidence="3" id="KW-0677">Repeat</keyword>
<evidence type="ECO:0000256" key="6">
    <source>
        <dbReference type="ARBA" id="ARBA00023242"/>
    </source>
</evidence>
<dbReference type="WBParaSite" id="ECPE_0001598801-mRNA-1">
    <property type="protein sequence ID" value="ECPE_0001598801-mRNA-1"/>
    <property type="gene ID" value="ECPE_0001598801"/>
</dbReference>
<dbReference type="AlphaFoldDB" id="A0A183B9R3"/>
<keyword evidence="9" id="KW-1185">Reference proteome</keyword>
<evidence type="ECO:0000256" key="2">
    <source>
        <dbReference type="ARBA" id="ARBA00022723"/>
    </source>
</evidence>
<dbReference type="PANTHER" id="PTHR13100:SF10">
    <property type="entry name" value="CELL GROWTH-REGULATING NUCLEOLAR PROTEIN"/>
    <property type="match status" value="1"/>
</dbReference>
<proteinExistence type="predicted"/>
<dbReference type="PANTHER" id="PTHR13100">
    <property type="entry name" value="CELL GROWTH-REGULATING NUCLEOLAR PROTEIN LYAR"/>
    <property type="match status" value="1"/>
</dbReference>
<evidence type="ECO:0000313" key="8">
    <source>
        <dbReference type="EMBL" id="VDP93220.1"/>
    </source>
</evidence>
<dbReference type="InterPro" id="IPR014898">
    <property type="entry name" value="Znf_C2H2_LYAR"/>
</dbReference>
<dbReference type="Proteomes" id="UP000272942">
    <property type="component" value="Unassembled WGS sequence"/>
</dbReference>